<protein>
    <submittedName>
        <fullName evidence="2">Uncharacterized protein</fullName>
    </submittedName>
</protein>
<keyword evidence="1" id="KW-1133">Transmembrane helix</keyword>
<keyword evidence="1" id="KW-0812">Transmembrane</keyword>
<evidence type="ECO:0000313" key="3">
    <source>
        <dbReference type="Proteomes" id="UP001152798"/>
    </source>
</evidence>
<organism evidence="2 3">
    <name type="scientific">Nezara viridula</name>
    <name type="common">Southern green stink bug</name>
    <name type="synonym">Cimex viridulus</name>
    <dbReference type="NCBI Taxonomy" id="85310"/>
    <lineage>
        <taxon>Eukaryota</taxon>
        <taxon>Metazoa</taxon>
        <taxon>Ecdysozoa</taxon>
        <taxon>Arthropoda</taxon>
        <taxon>Hexapoda</taxon>
        <taxon>Insecta</taxon>
        <taxon>Pterygota</taxon>
        <taxon>Neoptera</taxon>
        <taxon>Paraneoptera</taxon>
        <taxon>Hemiptera</taxon>
        <taxon>Heteroptera</taxon>
        <taxon>Panheteroptera</taxon>
        <taxon>Pentatomomorpha</taxon>
        <taxon>Pentatomoidea</taxon>
        <taxon>Pentatomidae</taxon>
        <taxon>Pentatominae</taxon>
        <taxon>Nezara</taxon>
    </lineage>
</organism>
<evidence type="ECO:0000313" key="2">
    <source>
        <dbReference type="EMBL" id="CAH1389095.1"/>
    </source>
</evidence>
<keyword evidence="1" id="KW-0472">Membrane</keyword>
<name>A0A9P0E303_NEZVI</name>
<gene>
    <name evidence="2" type="ORF">NEZAVI_LOCUS559</name>
</gene>
<evidence type="ECO:0000256" key="1">
    <source>
        <dbReference type="SAM" id="Phobius"/>
    </source>
</evidence>
<keyword evidence="3" id="KW-1185">Reference proteome</keyword>
<proteinExistence type="predicted"/>
<dbReference type="Proteomes" id="UP001152798">
    <property type="component" value="Chromosome 1"/>
</dbReference>
<accession>A0A9P0E303</accession>
<dbReference type="EMBL" id="OV725077">
    <property type="protein sequence ID" value="CAH1389095.1"/>
    <property type="molecule type" value="Genomic_DNA"/>
</dbReference>
<sequence length="111" mass="13073">MEWIQMPELSLEGGWAALLRDDRRSEQQEVLTLHDHSSWGCERTPTRLVNEIRQTKVNQFRLRTRPSHPDGNDDVDITFMFRQVTVIVIIIFYLPITNEFLNTSSNVMNKK</sequence>
<dbReference type="AlphaFoldDB" id="A0A9P0E303"/>
<reference evidence="2" key="1">
    <citation type="submission" date="2022-01" db="EMBL/GenBank/DDBJ databases">
        <authorList>
            <person name="King R."/>
        </authorList>
    </citation>
    <scope>NUCLEOTIDE SEQUENCE</scope>
</reference>
<feature type="transmembrane region" description="Helical" evidence="1">
    <location>
        <begin position="79"/>
        <end position="101"/>
    </location>
</feature>